<organism evidence="1">
    <name type="scientific">Arundo donax</name>
    <name type="common">Giant reed</name>
    <name type="synonym">Donax arundinaceus</name>
    <dbReference type="NCBI Taxonomy" id="35708"/>
    <lineage>
        <taxon>Eukaryota</taxon>
        <taxon>Viridiplantae</taxon>
        <taxon>Streptophyta</taxon>
        <taxon>Embryophyta</taxon>
        <taxon>Tracheophyta</taxon>
        <taxon>Spermatophyta</taxon>
        <taxon>Magnoliopsida</taxon>
        <taxon>Liliopsida</taxon>
        <taxon>Poales</taxon>
        <taxon>Poaceae</taxon>
        <taxon>PACMAD clade</taxon>
        <taxon>Arundinoideae</taxon>
        <taxon>Arundineae</taxon>
        <taxon>Arundo</taxon>
    </lineage>
</organism>
<protein>
    <submittedName>
        <fullName evidence="1">Uncharacterized protein</fullName>
    </submittedName>
</protein>
<dbReference type="AlphaFoldDB" id="A0A0A9FYA4"/>
<dbReference type="EMBL" id="GBRH01181727">
    <property type="protein sequence ID" value="JAE16169.1"/>
    <property type="molecule type" value="Transcribed_RNA"/>
</dbReference>
<name>A0A0A9FYA4_ARUDO</name>
<sequence length="49" mass="5890">MLFVPFVFLAVHKYAQNLWLSYVNKLHSIPHMYVSFFLCCDKRLEELVV</sequence>
<evidence type="ECO:0000313" key="1">
    <source>
        <dbReference type="EMBL" id="JAE16169.1"/>
    </source>
</evidence>
<reference evidence="1" key="1">
    <citation type="submission" date="2014-09" db="EMBL/GenBank/DDBJ databases">
        <authorList>
            <person name="Magalhaes I.L.F."/>
            <person name="Oliveira U."/>
            <person name="Santos F.R."/>
            <person name="Vidigal T.H.D.A."/>
            <person name="Brescovit A.D."/>
            <person name="Santos A.J."/>
        </authorList>
    </citation>
    <scope>NUCLEOTIDE SEQUENCE</scope>
    <source>
        <tissue evidence="1">Shoot tissue taken approximately 20 cm above the soil surface</tissue>
    </source>
</reference>
<proteinExistence type="predicted"/>
<accession>A0A0A9FYA4</accession>
<reference evidence="1" key="2">
    <citation type="journal article" date="2015" name="Data Brief">
        <title>Shoot transcriptome of the giant reed, Arundo donax.</title>
        <authorList>
            <person name="Barrero R.A."/>
            <person name="Guerrero F.D."/>
            <person name="Moolhuijzen P."/>
            <person name="Goolsby J.A."/>
            <person name="Tidwell J."/>
            <person name="Bellgard S.E."/>
            <person name="Bellgard M.I."/>
        </authorList>
    </citation>
    <scope>NUCLEOTIDE SEQUENCE</scope>
    <source>
        <tissue evidence="1">Shoot tissue taken approximately 20 cm above the soil surface</tissue>
    </source>
</reference>